<dbReference type="PANTHER" id="PTHR13359">
    <property type="entry name" value="39S RIBOSOMAL PROTEIN L40, MITOCHONDRIAL"/>
    <property type="match status" value="1"/>
</dbReference>
<dbReference type="AlphaFoldDB" id="A0AAD9P9Q2"/>
<evidence type="ECO:0000256" key="4">
    <source>
        <dbReference type="ARBA" id="ARBA00022980"/>
    </source>
</evidence>
<evidence type="ECO:0000256" key="7">
    <source>
        <dbReference type="ARBA" id="ARBA00035192"/>
    </source>
</evidence>
<dbReference type="GO" id="GO:0005762">
    <property type="term" value="C:mitochondrial large ribosomal subunit"/>
    <property type="evidence" value="ECO:0007669"/>
    <property type="project" value="InterPro"/>
</dbReference>
<dbReference type="Proteomes" id="UP001209878">
    <property type="component" value="Unassembled WGS sequence"/>
</dbReference>
<keyword evidence="6" id="KW-0687">Ribonucleoprotein</keyword>
<organism evidence="9 10">
    <name type="scientific">Ridgeia piscesae</name>
    <name type="common">Tubeworm</name>
    <dbReference type="NCBI Taxonomy" id="27915"/>
    <lineage>
        <taxon>Eukaryota</taxon>
        <taxon>Metazoa</taxon>
        <taxon>Spiralia</taxon>
        <taxon>Lophotrochozoa</taxon>
        <taxon>Annelida</taxon>
        <taxon>Polychaeta</taxon>
        <taxon>Sedentaria</taxon>
        <taxon>Canalipalpata</taxon>
        <taxon>Sabellida</taxon>
        <taxon>Siboglinidae</taxon>
        <taxon>Ridgeia</taxon>
    </lineage>
</organism>
<dbReference type="FunFam" id="6.10.250.3440:FF:000001">
    <property type="entry name" value="Mitochondrial ribosomal protein L40"/>
    <property type="match status" value="1"/>
</dbReference>
<evidence type="ECO:0000256" key="5">
    <source>
        <dbReference type="ARBA" id="ARBA00023128"/>
    </source>
</evidence>
<evidence type="ECO:0000256" key="8">
    <source>
        <dbReference type="ARBA" id="ARBA00083752"/>
    </source>
</evidence>
<dbReference type="Pfam" id="PF09812">
    <property type="entry name" value="MRP-L28"/>
    <property type="match status" value="1"/>
</dbReference>
<dbReference type="InterPro" id="IPR039145">
    <property type="entry name" value="Ribosomal_mL40_metazoa/plant"/>
</dbReference>
<evidence type="ECO:0000256" key="3">
    <source>
        <dbReference type="ARBA" id="ARBA00022946"/>
    </source>
</evidence>
<sequence length="188" mass="21992">MTQCGPLAFRATNMLNAEPMKKKKKADMTIVIQRDAKKRRRLEKNIRKLEAKGRKLKPIEEIEGNRNMLKTLSMRVRKLEPLSFEESESRALLMKQWTRYKLQQHANEMNTIQTAMLSQQVALQELRNESEELYQQAILIDLEFIPFERQGPVNTPPISGYDVPDGEYVDTTKSFYVPLPEGYKFKLK</sequence>
<evidence type="ECO:0000256" key="6">
    <source>
        <dbReference type="ARBA" id="ARBA00023274"/>
    </source>
</evidence>
<accession>A0AAD9P9Q2</accession>
<dbReference type="EMBL" id="JAODUO010000071">
    <property type="protein sequence ID" value="KAK2190702.1"/>
    <property type="molecule type" value="Genomic_DNA"/>
</dbReference>
<reference evidence="9" key="1">
    <citation type="journal article" date="2023" name="Mol. Biol. Evol.">
        <title>Third-Generation Sequencing Reveals the Adaptive Role of the Epigenome in Three Deep-Sea Polychaetes.</title>
        <authorList>
            <person name="Perez M."/>
            <person name="Aroh O."/>
            <person name="Sun Y."/>
            <person name="Lan Y."/>
            <person name="Juniper S.K."/>
            <person name="Young C.R."/>
            <person name="Angers B."/>
            <person name="Qian P.Y."/>
        </authorList>
    </citation>
    <scope>NUCLEOTIDE SEQUENCE</scope>
    <source>
        <strain evidence="9">R07B-5</strain>
    </source>
</reference>
<proteinExistence type="inferred from homology"/>
<evidence type="ECO:0000256" key="1">
    <source>
        <dbReference type="ARBA" id="ARBA00004173"/>
    </source>
</evidence>
<name>A0AAD9P9Q2_RIDPI</name>
<comment type="subcellular location">
    <subcellularLocation>
        <location evidence="1">Mitochondrion</location>
    </subcellularLocation>
</comment>
<keyword evidence="4" id="KW-0689">Ribosomal protein</keyword>
<keyword evidence="3" id="KW-0809">Transit peptide</keyword>
<evidence type="ECO:0000313" key="10">
    <source>
        <dbReference type="Proteomes" id="UP001209878"/>
    </source>
</evidence>
<protein>
    <recommendedName>
        <fullName evidence="7">Large ribosomal subunit protein mL40</fullName>
    </recommendedName>
    <alternativeName>
        <fullName evidence="8">39S ribosomal protein L40, mitochondrial</fullName>
    </alternativeName>
</protein>
<dbReference type="Gene3D" id="6.10.250.3440">
    <property type="match status" value="1"/>
</dbReference>
<keyword evidence="10" id="KW-1185">Reference proteome</keyword>
<dbReference type="InterPro" id="IPR019192">
    <property type="entry name" value="Ribosomal_mL40"/>
</dbReference>
<keyword evidence="5" id="KW-0496">Mitochondrion</keyword>
<evidence type="ECO:0000256" key="2">
    <source>
        <dbReference type="ARBA" id="ARBA00009360"/>
    </source>
</evidence>
<comment type="similarity">
    <text evidence="2">Belongs to the mitochondrion-specific ribosomal protein mL40 family.</text>
</comment>
<gene>
    <name evidence="9" type="ORF">NP493_73g03001</name>
</gene>
<evidence type="ECO:0000313" key="9">
    <source>
        <dbReference type="EMBL" id="KAK2190702.1"/>
    </source>
</evidence>
<dbReference type="PANTHER" id="PTHR13359:SF2">
    <property type="entry name" value="LARGE RIBOSOMAL SUBUNIT PROTEIN ML40"/>
    <property type="match status" value="1"/>
</dbReference>
<comment type="caution">
    <text evidence="9">The sequence shown here is derived from an EMBL/GenBank/DDBJ whole genome shotgun (WGS) entry which is preliminary data.</text>
</comment>